<feature type="coiled-coil region" evidence="4">
    <location>
        <begin position="191"/>
        <end position="275"/>
    </location>
</feature>
<evidence type="ECO:0000313" key="5">
    <source>
        <dbReference type="EMBL" id="GIY39668.1"/>
    </source>
</evidence>
<evidence type="ECO:0000256" key="3">
    <source>
        <dbReference type="ARBA" id="ARBA00023212"/>
    </source>
</evidence>
<keyword evidence="3" id="KW-0206">Cytoskeleton</keyword>
<protein>
    <recommendedName>
        <fullName evidence="7">Trichoplein keratin filament-binding protein</fullName>
    </recommendedName>
</protein>
<dbReference type="PANTHER" id="PTHR31183:SF2">
    <property type="entry name" value="TRICHOPLEIN KERATIN FILAMENT-BINDING PROTEIN"/>
    <property type="match status" value="1"/>
</dbReference>
<reference evidence="5 6" key="1">
    <citation type="submission" date="2021-06" db="EMBL/GenBank/DDBJ databases">
        <title>Caerostris darwini draft genome.</title>
        <authorList>
            <person name="Kono N."/>
            <person name="Arakawa K."/>
        </authorList>
    </citation>
    <scope>NUCLEOTIDE SEQUENCE [LARGE SCALE GENOMIC DNA]</scope>
</reference>
<keyword evidence="4" id="KW-0175">Coiled coil</keyword>
<evidence type="ECO:0000256" key="1">
    <source>
        <dbReference type="ARBA" id="ARBA00004245"/>
    </source>
</evidence>
<accession>A0AAV4SYZ6</accession>
<dbReference type="GO" id="GO:0045095">
    <property type="term" value="C:keratin filament"/>
    <property type="evidence" value="ECO:0007669"/>
    <property type="project" value="TreeGrafter"/>
</dbReference>
<organism evidence="5 6">
    <name type="scientific">Caerostris darwini</name>
    <dbReference type="NCBI Taxonomy" id="1538125"/>
    <lineage>
        <taxon>Eukaryota</taxon>
        <taxon>Metazoa</taxon>
        <taxon>Ecdysozoa</taxon>
        <taxon>Arthropoda</taxon>
        <taxon>Chelicerata</taxon>
        <taxon>Arachnida</taxon>
        <taxon>Araneae</taxon>
        <taxon>Araneomorphae</taxon>
        <taxon>Entelegynae</taxon>
        <taxon>Araneoidea</taxon>
        <taxon>Araneidae</taxon>
        <taxon>Caerostris</taxon>
    </lineage>
</organism>
<evidence type="ECO:0000313" key="6">
    <source>
        <dbReference type="Proteomes" id="UP001054837"/>
    </source>
</evidence>
<dbReference type="InterPro" id="IPR043596">
    <property type="entry name" value="CFAP53/TCHP"/>
</dbReference>
<evidence type="ECO:0008006" key="7">
    <source>
        <dbReference type="Google" id="ProtNLM"/>
    </source>
</evidence>
<name>A0AAV4SYZ6_9ARAC</name>
<dbReference type="EMBL" id="BPLQ01008834">
    <property type="protein sequence ID" value="GIY39668.1"/>
    <property type="molecule type" value="Genomic_DNA"/>
</dbReference>
<dbReference type="GO" id="GO:0006915">
    <property type="term" value="P:apoptotic process"/>
    <property type="evidence" value="ECO:0007669"/>
    <property type="project" value="TreeGrafter"/>
</dbReference>
<dbReference type="AlphaFoldDB" id="A0AAV4SYZ6"/>
<keyword evidence="2" id="KW-0963">Cytoplasm</keyword>
<sequence>MYSDDLPISQYVVKVSLSIFNMALSSYWVSQNRKDLAERAIVSKREKDAARAMKCLEVDFYHKNLALKSSKYKNLEEGQALKTSRANDESSVKENQKLAEKERIEYRRRKLAHILSIENDQYVKELKVIHNNEREKDPWNIAKLKEQIGELQRKRKEGEQNMQKRYMHHLFTSGITSSKEKGEEELQKEISDAWKQRKEELEKLSMEKQQKEKEKLKSVELEQLNARHEAREVEISQLEEQENWSNLVEGKVNELNNTENEIKKLKTERQILIHHLETLLALQQRRESVRELQKKAFYRIKAMHQPKEKLRRLLVEVQHSLDFDYKLLLTINGFNKSAVEETALALLDLDCVADVKSKIEMQIAMEREREIEIQQLYNEEAHRLLEKRLEQWLLESVARDEIMTDLFKDLAKEINKKIEFNIGQEKKFLQMKESWLREIDEANVKAKETIKTLEEKKNYFLDRSKRLGEELESLSIAKSSRPSSSY</sequence>
<dbReference type="Proteomes" id="UP001054837">
    <property type="component" value="Unassembled WGS sequence"/>
</dbReference>
<comment type="caution">
    <text evidence="5">The sequence shown here is derived from an EMBL/GenBank/DDBJ whole genome shotgun (WGS) entry which is preliminary data.</text>
</comment>
<comment type="subcellular location">
    <subcellularLocation>
        <location evidence="1">Cytoplasm</location>
        <location evidence="1">Cytoskeleton</location>
    </subcellularLocation>
</comment>
<gene>
    <name evidence="5" type="primary">AVEN_187440_1</name>
    <name evidence="5" type="ORF">CDAR_46981</name>
</gene>
<keyword evidence="6" id="KW-1185">Reference proteome</keyword>
<proteinExistence type="predicted"/>
<dbReference type="PANTHER" id="PTHR31183">
    <property type="entry name" value="TRICHOPLEIN KERATIN FILAMENT-BINDING PROTEIN FAMILY MEMBER"/>
    <property type="match status" value="1"/>
</dbReference>
<evidence type="ECO:0000256" key="4">
    <source>
        <dbReference type="SAM" id="Coils"/>
    </source>
</evidence>
<evidence type="ECO:0000256" key="2">
    <source>
        <dbReference type="ARBA" id="ARBA00022490"/>
    </source>
</evidence>